<evidence type="ECO:0000256" key="4">
    <source>
        <dbReference type="ARBA" id="ARBA00022723"/>
    </source>
</evidence>
<dbReference type="Proteomes" id="UP001054252">
    <property type="component" value="Unassembled WGS sequence"/>
</dbReference>
<dbReference type="InterPro" id="IPR044814">
    <property type="entry name" value="Terpene_cyclase_plant_C1"/>
</dbReference>
<evidence type="ECO:0000259" key="8">
    <source>
        <dbReference type="Pfam" id="PF03936"/>
    </source>
</evidence>
<evidence type="ECO:0000256" key="3">
    <source>
        <dbReference type="ARBA" id="ARBA00013103"/>
    </source>
</evidence>
<feature type="domain" description="Terpene synthase N-terminal" evidence="7">
    <location>
        <begin position="14"/>
        <end position="192"/>
    </location>
</feature>
<dbReference type="InterPro" id="IPR005630">
    <property type="entry name" value="Terpene_synthase_metal-bd"/>
</dbReference>
<dbReference type="InterPro" id="IPR034741">
    <property type="entry name" value="Terpene_cyclase-like_1_C"/>
</dbReference>
<dbReference type="Pfam" id="PF03936">
    <property type="entry name" value="Terpene_synth_C"/>
    <property type="match status" value="1"/>
</dbReference>
<keyword evidence="6" id="KW-0456">Lyase</keyword>
<evidence type="ECO:0000259" key="7">
    <source>
        <dbReference type="Pfam" id="PF01397"/>
    </source>
</evidence>
<comment type="cofactor">
    <cofactor evidence="1">
        <name>Mg(2+)</name>
        <dbReference type="ChEBI" id="CHEBI:18420"/>
    </cofactor>
</comment>
<name>A0AAV5LYC5_9ROSI</name>
<dbReference type="CDD" id="cd00684">
    <property type="entry name" value="Terpene_cyclase_plant_C1"/>
    <property type="match status" value="1"/>
</dbReference>
<dbReference type="AlphaFoldDB" id="A0AAV5LYC5"/>
<evidence type="ECO:0000313" key="9">
    <source>
        <dbReference type="EMBL" id="GKV42531.1"/>
    </source>
</evidence>
<evidence type="ECO:0000256" key="5">
    <source>
        <dbReference type="ARBA" id="ARBA00022842"/>
    </source>
</evidence>
<proteinExistence type="predicted"/>
<organism evidence="9 10">
    <name type="scientific">Rubroshorea leprosula</name>
    <dbReference type="NCBI Taxonomy" id="152421"/>
    <lineage>
        <taxon>Eukaryota</taxon>
        <taxon>Viridiplantae</taxon>
        <taxon>Streptophyta</taxon>
        <taxon>Embryophyta</taxon>
        <taxon>Tracheophyta</taxon>
        <taxon>Spermatophyta</taxon>
        <taxon>Magnoliopsida</taxon>
        <taxon>eudicotyledons</taxon>
        <taxon>Gunneridae</taxon>
        <taxon>Pentapetalae</taxon>
        <taxon>rosids</taxon>
        <taxon>malvids</taxon>
        <taxon>Malvales</taxon>
        <taxon>Dipterocarpaceae</taxon>
        <taxon>Rubroshorea</taxon>
    </lineage>
</organism>
<dbReference type="GO" id="GO:0016102">
    <property type="term" value="P:diterpenoid biosynthetic process"/>
    <property type="evidence" value="ECO:0007669"/>
    <property type="project" value="InterPro"/>
</dbReference>
<feature type="domain" description="Terpene synthase metal-binding" evidence="8">
    <location>
        <begin position="250"/>
        <end position="489"/>
    </location>
</feature>
<dbReference type="SUPFAM" id="SSF48576">
    <property type="entry name" value="Terpenoid synthases"/>
    <property type="match status" value="1"/>
</dbReference>
<dbReference type="PANTHER" id="PTHR31225:SF9">
    <property type="entry name" value="TERPENE SYNTHASE 10"/>
    <property type="match status" value="1"/>
</dbReference>
<protein>
    <recommendedName>
        <fullName evidence="3">(+)-delta-cadinene synthase</fullName>
        <ecNumber evidence="3">4.2.3.13</ecNumber>
    </recommendedName>
</protein>
<comment type="caution">
    <text evidence="9">The sequence shown here is derived from an EMBL/GenBank/DDBJ whole genome shotgun (WGS) entry which is preliminary data.</text>
</comment>
<dbReference type="FunFam" id="1.10.600.10:FF:000007">
    <property type="entry name" value="Isoprene synthase, chloroplastic"/>
    <property type="match status" value="1"/>
</dbReference>
<comment type="function">
    <text evidence="2">Responsible for the cyclization of trans,trans-farnesyl diphosphate (FPP) to (+)-delta cadinene.</text>
</comment>
<dbReference type="Gene3D" id="1.50.10.130">
    <property type="entry name" value="Terpene synthase, N-terminal domain"/>
    <property type="match status" value="1"/>
</dbReference>
<evidence type="ECO:0000256" key="1">
    <source>
        <dbReference type="ARBA" id="ARBA00001946"/>
    </source>
</evidence>
<dbReference type="Pfam" id="PF01397">
    <property type="entry name" value="Terpene_synth"/>
    <property type="match status" value="1"/>
</dbReference>
<dbReference type="PANTHER" id="PTHR31225">
    <property type="entry name" value="OS04G0344100 PROTEIN-RELATED"/>
    <property type="match status" value="1"/>
</dbReference>
<reference evidence="9 10" key="1">
    <citation type="journal article" date="2021" name="Commun. Biol.">
        <title>The genome of Shorea leprosula (Dipterocarpaceae) highlights the ecological relevance of drought in aseasonal tropical rainforests.</title>
        <authorList>
            <person name="Ng K.K.S."/>
            <person name="Kobayashi M.J."/>
            <person name="Fawcett J.A."/>
            <person name="Hatakeyama M."/>
            <person name="Paape T."/>
            <person name="Ng C.H."/>
            <person name="Ang C.C."/>
            <person name="Tnah L.H."/>
            <person name="Lee C.T."/>
            <person name="Nishiyama T."/>
            <person name="Sese J."/>
            <person name="O'Brien M.J."/>
            <person name="Copetti D."/>
            <person name="Mohd Noor M.I."/>
            <person name="Ong R.C."/>
            <person name="Putra M."/>
            <person name="Sireger I.Z."/>
            <person name="Indrioko S."/>
            <person name="Kosugi Y."/>
            <person name="Izuno A."/>
            <person name="Isagi Y."/>
            <person name="Lee S.L."/>
            <person name="Shimizu K.K."/>
        </authorList>
    </citation>
    <scope>NUCLEOTIDE SEQUENCE [LARGE SCALE GENOMIC DNA]</scope>
    <source>
        <strain evidence="9">214</strain>
    </source>
</reference>
<keyword evidence="5" id="KW-0460">Magnesium</keyword>
<dbReference type="InterPro" id="IPR036965">
    <property type="entry name" value="Terpene_synth_N_sf"/>
</dbReference>
<dbReference type="InterPro" id="IPR008949">
    <property type="entry name" value="Isoprenoid_synthase_dom_sf"/>
</dbReference>
<dbReference type="FunFam" id="1.50.10.130:FF:000001">
    <property type="entry name" value="Isoprene synthase, chloroplastic"/>
    <property type="match status" value="1"/>
</dbReference>
<evidence type="ECO:0000256" key="6">
    <source>
        <dbReference type="ARBA" id="ARBA00023239"/>
    </source>
</evidence>
<dbReference type="EC" id="4.2.3.13" evidence="3"/>
<keyword evidence="10" id="KW-1185">Reference proteome</keyword>
<evidence type="ECO:0000256" key="2">
    <source>
        <dbReference type="ARBA" id="ARBA00002383"/>
    </source>
</evidence>
<keyword evidence="4" id="KW-0479">Metal-binding</keyword>
<dbReference type="InterPro" id="IPR008930">
    <property type="entry name" value="Terpenoid_cyclase/PrenylTrfase"/>
</dbReference>
<dbReference type="SFLD" id="SFLDS00005">
    <property type="entry name" value="Isoprenoid_Synthase_Type_I"/>
    <property type="match status" value="1"/>
</dbReference>
<gene>
    <name evidence="9" type="ORF">SLEP1_g49923</name>
</gene>
<sequence length="549" mass="64293">MRRSADYKPPIWSFEDIQSLKTDYLEESFRRRINKLKEDVMVILEEKEMDKVPLQQLELIDTLQRLGLSYHFENEINRILEKVYTNNQGYSYGFERESLYMAALEFGILRQHGYRVPQEIFNSFLNESGNFKASLNKDCKGMLYLYEASFLSLEGESTLDAARTFARKYLSEYVKLNEGKNPYLSKLVEHALEFPLRWGMPRMEARWFIEVYQRSPDMNPLLLDLAKLDFNKVQAMHQEDLKHASMWWKRTGLGQNLGFIRDRLMENFLWTTGVLFQPQYGYFRRMAAQVVALVTTIDDVYDVYGTLDELELFTDAIERWDINATEQLPNYMKLCFFALHNSMNQIASDIFQEQGINIVPYSKKAWLDLCKTYLIEAKWYNQGYTPSLQEYIDNAVVSISAPLVLLHAYILSSNHITTEVLQYLEKELPNIIRCSSMVFRLADDLGTSSDEKRRGDVSKSIQCYMHETGVSEEDARKYMQDLIDKTWKKMNKDEFESSLLPQNLIEAAINSARMAQFMYKYGDGHSSQDDVMRHRILSLLINPIPLPRP</sequence>
<dbReference type="Gene3D" id="1.10.600.10">
    <property type="entry name" value="Farnesyl Diphosphate Synthase"/>
    <property type="match status" value="1"/>
</dbReference>
<dbReference type="InterPro" id="IPR050148">
    <property type="entry name" value="Terpene_synthase-like"/>
</dbReference>
<dbReference type="GO" id="GO:0000287">
    <property type="term" value="F:magnesium ion binding"/>
    <property type="evidence" value="ECO:0007669"/>
    <property type="project" value="InterPro"/>
</dbReference>
<dbReference type="SUPFAM" id="SSF48239">
    <property type="entry name" value="Terpenoid cyclases/Protein prenyltransferases"/>
    <property type="match status" value="1"/>
</dbReference>
<dbReference type="EMBL" id="BPVZ01000159">
    <property type="protein sequence ID" value="GKV42531.1"/>
    <property type="molecule type" value="Genomic_DNA"/>
</dbReference>
<dbReference type="SFLD" id="SFLDG01019">
    <property type="entry name" value="Terpene_Cyclase_Like_1_C_Termi"/>
    <property type="match status" value="1"/>
</dbReference>
<dbReference type="InterPro" id="IPR001906">
    <property type="entry name" value="Terpene_synth_N"/>
</dbReference>
<dbReference type="GO" id="GO:0047461">
    <property type="term" value="F:(+)-delta-cadinene synthase activity"/>
    <property type="evidence" value="ECO:0007669"/>
    <property type="project" value="UniProtKB-EC"/>
</dbReference>
<evidence type="ECO:0000313" key="10">
    <source>
        <dbReference type="Proteomes" id="UP001054252"/>
    </source>
</evidence>
<accession>A0AAV5LYC5</accession>